<evidence type="ECO:0000256" key="10">
    <source>
        <dbReference type="RuleBase" id="RU363110"/>
    </source>
</evidence>
<dbReference type="Pfam" id="PF03155">
    <property type="entry name" value="Alg6_Alg8"/>
    <property type="match status" value="1"/>
</dbReference>
<comment type="similarity">
    <text evidence="3 10">Belongs to the ALG6/ALG8 glucosyltransferase family.</text>
</comment>
<dbReference type="EMBL" id="HAAD01001391">
    <property type="protein sequence ID" value="CDG67623.1"/>
    <property type="molecule type" value="mRNA"/>
</dbReference>
<dbReference type="GO" id="GO:0005789">
    <property type="term" value="C:endoplasmic reticulum membrane"/>
    <property type="evidence" value="ECO:0007669"/>
    <property type="project" value="UniProtKB-SubCell"/>
</dbReference>
<evidence type="ECO:0000256" key="5">
    <source>
        <dbReference type="ARBA" id="ARBA00022679"/>
    </source>
</evidence>
<protein>
    <recommendedName>
        <fullName evidence="10">Alpha-1,3-glucosyltransferase</fullName>
        <ecNumber evidence="10">2.4.1.-</ecNumber>
    </recommendedName>
</protein>
<keyword evidence="4 10" id="KW-0328">Glycosyltransferase</keyword>
<dbReference type="GO" id="GO:0006487">
    <property type="term" value="P:protein N-linked glycosylation"/>
    <property type="evidence" value="ECO:0007669"/>
    <property type="project" value="TreeGrafter"/>
</dbReference>
<feature type="transmembrane region" description="Helical" evidence="10">
    <location>
        <begin position="503"/>
        <end position="528"/>
    </location>
</feature>
<evidence type="ECO:0000256" key="1">
    <source>
        <dbReference type="ARBA" id="ARBA00004477"/>
    </source>
</evidence>
<feature type="transmembrane region" description="Helical" evidence="10">
    <location>
        <begin position="106"/>
        <end position="123"/>
    </location>
</feature>
<evidence type="ECO:0000256" key="9">
    <source>
        <dbReference type="ARBA" id="ARBA00023136"/>
    </source>
</evidence>
<comment type="subcellular location">
    <subcellularLocation>
        <location evidence="1 10">Endoplasmic reticulum membrane</location>
        <topology evidence="1 10">Multi-pass membrane protein</topology>
    </subcellularLocation>
</comment>
<feature type="transmembrane region" description="Helical" evidence="10">
    <location>
        <begin position="69"/>
        <end position="86"/>
    </location>
</feature>
<evidence type="ECO:0000256" key="4">
    <source>
        <dbReference type="ARBA" id="ARBA00022676"/>
    </source>
</evidence>
<name>T2M5S6_HYDVU</name>
<feature type="transmembrane region" description="Helical" evidence="10">
    <location>
        <begin position="144"/>
        <end position="159"/>
    </location>
</feature>
<dbReference type="EC" id="2.4.1.-" evidence="10"/>
<feature type="transmembrane region" description="Helical" evidence="10">
    <location>
        <begin position="249"/>
        <end position="269"/>
    </location>
</feature>
<gene>
    <name evidence="11" type="primary">ALG8</name>
</gene>
<keyword evidence="5 10" id="KW-0808">Transferase</keyword>
<comment type="pathway">
    <text evidence="2 10">Protein modification; protein glycosylation.</text>
</comment>
<proteinExistence type="evidence at transcript level"/>
<evidence type="ECO:0000313" key="11">
    <source>
        <dbReference type="EMBL" id="CDG67623.1"/>
    </source>
</evidence>
<feature type="transmembrane region" description="Helical" evidence="10">
    <location>
        <begin position="369"/>
        <end position="390"/>
    </location>
</feature>
<keyword evidence="6 10" id="KW-0812">Transmembrane</keyword>
<feature type="transmembrane region" description="Helical" evidence="10">
    <location>
        <begin position="192"/>
        <end position="214"/>
    </location>
</feature>
<evidence type="ECO:0000256" key="3">
    <source>
        <dbReference type="ARBA" id="ARBA00008715"/>
    </source>
</evidence>
<reference evidence="11" key="1">
    <citation type="journal article" date="2013" name="Genome Biol. Evol.">
        <title>Punctuated emergences of genetic and phenotypic innovations in eumetazoan, bilaterian, euteleostome, and hominidae ancestors.</title>
        <authorList>
            <person name="Wenger Y."/>
            <person name="Galliot B."/>
        </authorList>
    </citation>
    <scope>NUCLEOTIDE SEQUENCE</scope>
    <source>
        <tissue evidence="11">Whole animals</tissue>
    </source>
</reference>
<evidence type="ECO:0000256" key="6">
    <source>
        <dbReference type="ARBA" id="ARBA00022692"/>
    </source>
</evidence>
<dbReference type="GO" id="GO:0042283">
    <property type="term" value="F:dolichyl pyrophosphate Glc1Man9GlcNAc2 alpha-1,3-glucosyltransferase activity"/>
    <property type="evidence" value="ECO:0007669"/>
    <property type="project" value="TreeGrafter"/>
</dbReference>
<feature type="transmembrane region" description="Helical" evidence="10">
    <location>
        <begin position="341"/>
        <end position="363"/>
    </location>
</feature>
<dbReference type="UniPathway" id="UPA00378"/>
<feature type="transmembrane region" description="Helical" evidence="10">
    <location>
        <begin position="478"/>
        <end position="497"/>
    </location>
</feature>
<keyword evidence="8 10" id="KW-1133">Transmembrane helix</keyword>
<sequence>TFKMVMEPCGTGTDLTIPIIFISSLFKLMTLNAYHSTDFEVHRNWLAITSNLQISEWYYEKTSEWTLDYPPFFAWFEYVLSFLAVYFDPKMLVIENLNYVSKKAVFFQRFSVVVCDLFLFYALKRYCILCLTRIESVNKTKEESLFVILGVLMNAGLFMVDHIHFQYNGFLFGFLILSILEMKQGRFLHSAFWFTILLNLKHIYVYVAPVYFVYLLRNFCFIQNNRLKSQSYICSLIGVSLKDFSIKHLIQLGLVVLAIFGISFGPFIYMGQITQVLSRLFPVKRGLLHAYWACNFWSLYSGLDKIASIIGSYLGLNVGSRPASLTGGLVTQQSFSMLPDIPLVVTFIFTVIAILPCLIKIWFRPNEKNLFLPCLILCAYASFIFGYHVHEKAILMVTIPMTLLSTKSEEYARIFTILSITANFSLFPLLYKEAETPLKLSLFLFYTFLSTYCLYYFHGQKSTFPGLGIPFIKRYEAFYLYGYIPLFIYCNIGHNMIDRNGKLPFLPLMLTSLYCSIGVIWSWFLMYVKFIIES</sequence>
<keyword evidence="9 10" id="KW-0472">Membrane</keyword>
<dbReference type="PANTHER" id="PTHR12413:SF2">
    <property type="entry name" value="DOLICHYL PYROPHOSPHATE GLC1MAN9GLCNAC2 ALPHA-1,3-GLUCOSYLTRANSFERASE-RELATED"/>
    <property type="match status" value="1"/>
</dbReference>
<feature type="transmembrane region" description="Helical" evidence="10">
    <location>
        <begin position="411"/>
        <end position="431"/>
    </location>
</feature>
<organism evidence="11">
    <name type="scientific">Hydra vulgaris</name>
    <name type="common">Hydra</name>
    <name type="synonym">Hydra attenuata</name>
    <dbReference type="NCBI Taxonomy" id="6087"/>
    <lineage>
        <taxon>Eukaryota</taxon>
        <taxon>Metazoa</taxon>
        <taxon>Cnidaria</taxon>
        <taxon>Hydrozoa</taxon>
        <taxon>Hydroidolina</taxon>
        <taxon>Anthoathecata</taxon>
        <taxon>Aplanulata</taxon>
        <taxon>Hydridae</taxon>
        <taxon>Hydra</taxon>
    </lineage>
</organism>
<accession>T2M5S6</accession>
<feature type="non-terminal residue" evidence="11">
    <location>
        <position position="1"/>
    </location>
</feature>
<dbReference type="InterPro" id="IPR004856">
    <property type="entry name" value="Glyco_trans_ALG6/ALG8"/>
</dbReference>
<dbReference type="AlphaFoldDB" id="T2M5S6"/>
<evidence type="ECO:0000256" key="8">
    <source>
        <dbReference type="ARBA" id="ARBA00022989"/>
    </source>
</evidence>
<dbReference type="PANTHER" id="PTHR12413">
    <property type="entry name" value="DOLICHYL GLYCOSYLTRANSFERASE"/>
    <property type="match status" value="1"/>
</dbReference>
<evidence type="ECO:0000256" key="2">
    <source>
        <dbReference type="ARBA" id="ARBA00004922"/>
    </source>
</evidence>
<feature type="transmembrane region" description="Helical" evidence="10">
    <location>
        <begin position="437"/>
        <end position="457"/>
    </location>
</feature>
<dbReference type="OrthoDB" id="1689333at2759"/>
<keyword evidence="7 10" id="KW-0256">Endoplasmic reticulum</keyword>
<evidence type="ECO:0000256" key="7">
    <source>
        <dbReference type="ARBA" id="ARBA00022824"/>
    </source>
</evidence>
<feature type="transmembrane region" description="Helical" evidence="10">
    <location>
        <begin position="15"/>
        <end position="34"/>
    </location>
</feature>